<evidence type="ECO:0000256" key="4">
    <source>
        <dbReference type="ARBA" id="ARBA00022552"/>
    </source>
</evidence>
<dbReference type="Proteomes" id="UP001311799">
    <property type="component" value="Unassembled WGS sequence"/>
</dbReference>
<comment type="function">
    <text evidence="6">Involved in nucleolar processing of pre-18S ribosomal RNA. Has a role in the nuclear export of 40S pre-ribosomal subunit to the cytoplasm.</text>
</comment>
<evidence type="ECO:0000256" key="8">
    <source>
        <dbReference type="SAM" id="MobiDB-lite"/>
    </source>
</evidence>
<evidence type="ECO:0000256" key="2">
    <source>
        <dbReference type="ARBA" id="ARBA00007466"/>
    </source>
</evidence>
<dbReference type="InterPro" id="IPR007276">
    <property type="entry name" value="Nop14"/>
</dbReference>
<dbReference type="AlphaFoldDB" id="A0AAV9XVM6"/>
<gene>
    <name evidence="9" type="ORF">RS030_3426</name>
</gene>
<keyword evidence="5" id="KW-0539">Nucleus</keyword>
<keyword evidence="4" id="KW-0698">rRNA processing</keyword>
<comment type="similarity">
    <text evidence="2">Belongs to the NOP14 family.</text>
</comment>
<evidence type="ECO:0000256" key="6">
    <source>
        <dbReference type="ARBA" id="ARBA00024695"/>
    </source>
</evidence>
<evidence type="ECO:0000256" key="3">
    <source>
        <dbReference type="ARBA" id="ARBA00022517"/>
    </source>
</evidence>
<comment type="subcellular location">
    <subcellularLocation>
        <location evidence="1">Nucleus</location>
        <location evidence="1">Nucleolus</location>
    </subcellularLocation>
</comment>
<organism evidence="9 10">
    <name type="scientific">Cryptosporidium xiaoi</name>
    <dbReference type="NCBI Taxonomy" id="659607"/>
    <lineage>
        <taxon>Eukaryota</taxon>
        <taxon>Sar</taxon>
        <taxon>Alveolata</taxon>
        <taxon>Apicomplexa</taxon>
        <taxon>Conoidasida</taxon>
        <taxon>Coccidia</taxon>
        <taxon>Eucoccidiorida</taxon>
        <taxon>Eimeriorina</taxon>
        <taxon>Cryptosporidiidae</taxon>
        <taxon>Cryptosporidium</taxon>
    </lineage>
</organism>
<reference evidence="9 10" key="1">
    <citation type="submission" date="2023-10" db="EMBL/GenBank/DDBJ databases">
        <title>Comparative genomics analysis reveals potential genetic determinants of host preference in Cryptosporidium xiaoi.</title>
        <authorList>
            <person name="Xiao L."/>
            <person name="Li J."/>
        </authorList>
    </citation>
    <scope>NUCLEOTIDE SEQUENCE [LARGE SCALE GENOMIC DNA]</scope>
    <source>
        <strain evidence="9 10">52996</strain>
    </source>
</reference>
<keyword evidence="3" id="KW-0690">Ribosome biogenesis</keyword>
<keyword evidence="10" id="KW-1185">Reference proteome</keyword>
<feature type="region of interest" description="Disordered" evidence="8">
    <location>
        <begin position="337"/>
        <end position="367"/>
    </location>
</feature>
<evidence type="ECO:0000256" key="1">
    <source>
        <dbReference type="ARBA" id="ARBA00004604"/>
    </source>
</evidence>
<keyword evidence="7" id="KW-0175">Coiled coil</keyword>
<sequence>MKLRGEKEVDLSSFFDSVKHQKKNSHIKVIKGNKRKDVFSTFDLNNKRDFGERKRLLLKELYKEGRCGEFNDERERFSTNKGLSSDQSVKNIIAAKLLKKLHSSRNKKKKSNFNLEEENEVDYDNNGLGFTHKGTSLFSINDTEIRNYSDFDDNDDELGDDYTSNGRFDSILDDKTIPGFFFGQGNDSGISASNMDDTPKSRQEVFREIMNKSKLSKIEMKRNKEALEEELLNLDNSFKDVQSLLTLKQSKKERIKSLASEILNKDGNFNGSEKEILKENANNRQENDDYERIRSELKFDTRSGVSDRIKTKEEIAKINLERLEKLEIDRRNRMNMDTNFELESEEECTTNYQSEASSSENEPSDCSEDKIYINEDLSENEEHIESNDSENDETEKDVHLEYQFKGISPKYITEFLEFDDNMPINWLKNEDNEADLPFSCNLKKILKKYNLNELINFLGNFSPISQWKFISRFRACFSSSETGMLNDLKLLFGFLIKYPLKCINYAQNNPDNSGTNRIIFKFIIKYLKLMTGHLLFMTEADPKECLIVFTYFTLDICCTTFPDIKKSRKVEKFLNEQLLDVNSENYYTEILEDCHSLYEDSNDIYEPNLEQILICRMMFLIFPITDAQHPILTPVISCLEQWAYRWSQIGKSFLNPIELDNNHSKYDQIRLVNKPNLDCMIGLINLLEIASIGYYNKMNSSTSDNLERFSIGYFSLSLSCLKWIITSEKDLNLRNVCVSIGILNSLNTVIDKFKDIQGFHVPLIHLVIPNVSEIKNCIHCNPNIKKKLGDKHYNEVTSLISNILNVSIYISNKRLKPVALCPRQTPTIRSLTPKLDDPSVPFAAKAMLKSKHKSKESQYDFEKRLYLSKLKKEVNTARRQANRQIRKDSQVLASISSENKLAKTTIRDAKYNSFMKMLQDDQAEYKRMKTTGGTMDTSVESYRSNKKKKKENRRMGGNKTETGMVH</sequence>
<dbReference type="GO" id="GO:0030490">
    <property type="term" value="P:maturation of SSU-rRNA"/>
    <property type="evidence" value="ECO:0007669"/>
    <property type="project" value="TreeGrafter"/>
</dbReference>
<dbReference type="GO" id="GO:0030692">
    <property type="term" value="C:Noc4p-Nop14p complex"/>
    <property type="evidence" value="ECO:0007669"/>
    <property type="project" value="TreeGrafter"/>
</dbReference>
<feature type="coiled-coil region" evidence="7">
    <location>
        <begin position="210"/>
        <end position="244"/>
    </location>
</feature>
<feature type="compositionally biased region" description="Polar residues" evidence="8">
    <location>
        <begin position="349"/>
        <end position="361"/>
    </location>
</feature>
<dbReference type="EMBL" id="JAWDEY010000031">
    <property type="protein sequence ID" value="KAK6588677.1"/>
    <property type="molecule type" value="Genomic_DNA"/>
</dbReference>
<comment type="caution">
    <text evidence="9">The sequence shown here is derived from an EMBL/GenBank/DDBJ whole genome shotgun (WGS) entry which is preliminary data.</text>
</comment>
<evidence type="ECO:0000313" key="9">
    <source>
        <dbReference type="EMBL" id="KAK6588677.1"/>
    </source>
</evidence>
<feature type="compositionally biased region" description="Polar residues" evidence="8">
    <location>
        <begin position="931"/>
        <end position="942"/>
    </location>
</feature>
<evidence type="ECO:0000313" key="10">
    <source>
        <dbReference type="Proteomes" id="UP001311799"/>
    </source>
</evidence>
<evidence type="ECO:0008006" key="11">
    <source>
        <dbReference type="Google" id="ProtNLM"/>
    </source>
</evidence>
<protein>
    <recommendedName>
        <fullName evidence="11">Nop14-like family protein</fullName>
    </recommendedName>
</protein>
<proteinExistence type="inferred from homology"/>
<dbReference type="GO" id="GO:0032040">
    <property type="term" value="C:small-subunit processome"/>
    <property type="evidence" value="ECO:0007669"/>
    <property type="project" value="InterPro"/>
</dbReference>
<evidence type="ECO:0000256" key="7">
    <source>
        <dbReference type="SAM" id="Coils"/>
    </source>
</evidence>
<dbReference type="Pfam" id="PF04147">
    <property type="entry name" value="Nop14"/>
    <property type="match status" value="1"/>
</dbReference>
<evidence type="ECO:0000256" key="5">
    <source>
        <dbReference type="ARBA" id="ARBA00023242"/>
    </source>
</evidence>
<accession>A0AAV9XVM6</accession>
<feature type="region of interest" description="Disordered" evidence="8">
    <location>
        <begin position="930"/>
        <end position="966"/>
    </location>
</feature>
<name>A0AAV9XVM6_9CRYT</name>
<dbReference type="PANTHER" id="PTHR23183">
    <property type="entry name" value="NOP14"/>
    <property type="match status" value="1"/>
</dbReference>
<dbReference type="PANTHER" id="PTHR23183:SF0">
    <property type="entry name" value="NUCLEOLAR PROTEIN 14"/>
    <property type="match status" value="1"/>
</dbReference>